<evidence type="ECO:0000256" key="1">
    <source>
        <dbReference type="ARBA" id="ARBA00004613"/>
    </source>
</evidence>
<sequence length="365" mass="39939">MSVILVFLSMALAAEAVPANFFETIGGGIAKEAIAVKQPVLETVVDITFKKCETVKKLFGLQYTQMEKSGKEPDLNELTLKYVTQSLNISLNINSAAGFLPKSKHFNRERFVIYVHGFADNPNKRSFGTVSKGFLRRQMYNLLALDGSSLIRWFYLRSTTYVRFMGEKLGSILADLVNEGLPASSIHIVGHSLGAHISGFTGKQFQKLTGQRVGRITGLDPAGPCFSNLEPELKLSAEDADFVDVIHTNGGVAGLKEPVGHVDYYPNGGEQQPSCLIDTCSHSRAWELMAESLHDQGAFPAVRCNSWEDFKKGNCDETSYMGIASQPGTKGKFYLQTAESSPFGLGANGTQYVNNEGIIKNIFGR</sequence>
<evidence type="ECO:0000256" key="5">
    <source>
        <dbReference type="RuleBase" id="RU004262"/>
    </source>
</evidence>
<dbReference type="CDD" id="cd00707">
    <property type="entry name" value="Pancreat_lipase_like"/>
    <property type="match status" value="1"/>
</dbReference>
<dbReference type="PANTHER" id="PTHR11610:SF149">
    <property type="entry name" value="FI01450P-RELATED"/>
    <property type="match status" value="1"/>
</dbReference>
<name>A0ABN8B2K3_CHISP</name>
<gene>
    <name evidence="8" type="ORF">CHILSU_LOCUS6523</name>
</gene>
<dbReference type="EMBL" id="OU963915">
    <property type="protein sequence ID" value="CAH0403256.1"/>
    <property type="molecule type" value="Genomic_DNA"/>
</dbReference>
<dbReference type="PRINTS" id="PR00821">
    <property type="entry name" value="TAGLIPASE"/>
</dbReference>
<keyword evidence="4 6" id="KW-0732">Signal</keyword>
<evidence type="ECO:0000313" key="9">
    <source>
        <dbReference type="Proteomes" id="UP001153292"/>
    </source>
</evidence>
<evidence type="ECO:0000256" key="6">
    <source>
        <dbReference type="SAM" id="SignalP"/>
    </source>
</evidence>
<dbReference type="Pfam" id="PF00151">
    <property type="entry name" value="Lipase"/>
    <property type="match status" value="1"/>
</dbReference>
<organism evidence="8 9">
    <name type="scientific">Chilo suppressalis</name>
    <name type="common">Asiatic rice borer moth</name>
    <dbReference type="NCBI Taxonomy" id="168631"/>
    <lineage>
        <taxon>Eukaryota</taxon>
        <taxon>Metazoa</taxon>
        <taxon>Ecdysozoa</taxon>
        <taxon>Arthropoda</taxon>
        <taxon>Hexapoda</taxon>
        <taxon>Insecta</taxon>
        <taxon>Pterygota</taxon>
        <taxon>Neoptera</taxon>
        <taxon>Endopterygota</taxon>
        <taxon>Lepidoptera</taxon>
        <taxon>Glossata</taxon>
        <taxon>Ditrysia</taxon>
        <taxon>Pyraloidea</taxon>
        <taxon>Crambidae</taxon>
        <taxon>Crambinae</taxon>
        <taxon>Chilo</taxon>
    </lineage>
</organism>
<reference evidence="8" key="1">
    <citation type="submission" date="2021-12" db="EMBL/GenBank/DDBJ databases">
        <authorList>
            <person name="King R."/>
        </authorList>
    </citation>
    <scope>NUCLEOTIDE SEQUENCE</scope>
</reference>
<protein>
    <recommendedName>
        <fullName evidence="7">Lipase domain-containing protein</fullName>
    </recommendedName>
</protein>
<dbReference type="InterPro" id="IPR029058">
    <property type="entry name" value="AB_hydrolase_fold"/>
</dbReference>
<evidence type="ECO:0000259" key="7">
    <source>
        <dbReference type="Pfam" id="PF00151"/>
    </source>
</evidence>
<dbReference type="SUPFAM" id="SSF53474">
    <property type="entry name" value="alpha/beta-Hydrolases"/>
    <property type="match status" value="1"/>
</dbReference>
<dbReference type="InterPro" id="IPR033906">
    <property type="entry name" value="Lipase_N"/>
</dbReference>
<evidence type="ECO:0000256" key="4">
    <source>
        <dbReference type="ARBA" id="ARBA00022729"/>
    </source>
</evidence>
<dbReference type="PANTHER" id="PTHR11610">
    <property type="entry name" value="LIPASE"/>
    <property type="match status" value="1"/>
</dbReference>
<keyword evidence="9" id="KW-1185">Reference proteome</keyword>
<feature type="signal peptide" evidence="6">
    <location>
        <begin position="1"/>
        <end position="16"/>
    </location>
</feature>
<feature type="domain" description="Lipase" evidence="7">
    <location>
        <begin position="100"/>
        <end position="343"/>
    </location>
</feature>
<dbReference type="InterPro" id="IPR000734">
    <property type="entry name" value="TAG_lipase"/>
</dbReference>
<comment type="subcellular location">
    <subcellularLocation>
        <location evidence="1">Secreted</location>
    </subcellularLocation>
</comment>
<evidence type="ECO:0000256" key="3">
    <source>
        <dbReference type="ARBA" id="ARBA00022525"/>
    </source>
</evidence>
<keyword evidence="3" id="KW-0964">Secreted</keyword>
<dbReference type="Proteomes" id="UP001153292">
    <property type="component" value="Chromosome 22"/>
</dbReference>
<proteinExistence type="inferred from homology"/>
<dbReference type="InterPro" id="IPR013818">
    <property type="entry name" value="Lipase"/>
</dbReference>
<dbReference type="Gene3D" id="3.40.50.1820">
    <property type="entry name" value="alpha/beta hydrolase"/>
    <property type="match status" value="1"/>
</dbReference>
<feature type="chain" id="PRO_5047240999" description="Lipase domain-containing protein" evidence="6">
    <location>
        <begin position="17"/>
        <end position="365"/>
    </location>
</feature>
<evidence type="ECO:0000256" key="2">
    <source>
        <dbReference type="ARBA" id="ARBA00010701"/>
    </source>
</evidence>
<evidence type="ECO:0000313" key="8">
    <source>
        <dbReference type="EMBL" id="CAH0403256.1"/>
    </source>
</evidence>
<accession>A0ABN8B2K3</accession>
<comment type="similarity">
    <text evidence="2 5">Belongs to the AB hydrolase superfamily. Lipase family.</text>
</comment>